<evidence type="ECO:0000256" key="6">
    <source>
        <dbReference type="ARBA" id="ARBA00047619"/>
    </source>
</evidence>
<protein>
    <recommendedName>
        <fullName evidence="5">phosphoethanolamine N-methyltransferase</fullName>
        <ecNumber evidence="5">2.1.1.103</ecNumber>
    </recommendedName>
</protein>
<dbReference type="VEuPathDB" id="ToxoDB:EMWEY_00051720"/>
<dbReference type="SUPFAM" id="SSF53335">
    <property type="entry name" value="S-adenosyl-L-methionine-dependent methyltransferases"/>
    <property type="match status" value="1"/>
</dbReference>
<evidence type="ECO:0000259" key="8">
    <source>
        <dbReference type="Pfam" id="PF08241"/>
    </source>
</evidence>
<reference evidence="9" key="1">
    <citation type="submission" date="2013-10" db="EMBL/GenBank/DDBJ databases">
        <title>Genomic analysis of the causative agents of coccidiosis in chickens.</title>
        <authorList>
            <person name="Reid A.J."/>
            <person name="Blake D."/>
            <person name="Billington K."/>
            <person name="Browne H."/>
            <person name="Dunn M."/>
            <person name="Hung S."/>
            <person name="Kawahara F."/>
            <person name="Miranda-Saavedra D."/>
            <person name="Mourier T."/>
            <person name="Nagra H."/>
            <person name="Otto T.D."/>
            <person name="Rawlings N."/>
            <person name="Sanchez A."/>
            <person name="Sanders M."/>
            <person name="Subramaniam C."/>
            <person name="Tay Y."/>
            <person name="Dear P."/>
            <person name="Doerig C."/>
            <person name="Gruber A."/>
            <person name="Parkinson J."/>
            <person name="Shirley M."/>
            <person name="Wan K.L."/>
            <person name="Berriman M."/>
            <person name="Tomley F."/>
            <person name="Pain A."/>
        </authorList>
    </citation>
    <scope>NUCLEOTIDE SEQUENCE [LARGE SCALE GENOMIC DNA]</scope>
    <source>
        <strain evidence="9">Weybridge</strain>
    </source>
</reference>
<evidence type="ECO:0000313" key="9">
    <source>
        <dbReference type="EMBL" id="CDJ58552.1"/>
    </source>
</evidence>
<reference evidence="9" key="2">
    <citation type="submission" date="2013-10" db="EMBL/GenBank/DDBJ databases">
        <authorList>
            <person name="Aslett M."/>
        </authorList>
    </citation>
    <scope>NUCLEOTIDE SEQUENCE [LARGE SCALE GENOMIC DNA]</scope>
    <source>
        <strain evidence="9">Weybridge</strain>
    </source>
</reference>
<dbReference type="Pfam" id="PF08241">
    <property type="entry name" value="Methyltransf_11"/>
    <property type="match status" value="1"/>
</dbReference>
<accession>U6M2X6</accession>
<dbReference type="OrthoDB" id="8300214at2759"/>
<evidence type="ECO:0000256" key="1">
    <source>
        <dbReference type="ARBA" id="ARBA00004969"/>
    </source>
</evidence>
<dbReference type="EC" id="2.1.1.103" evidence="5"/>
<dbReference type="GO" id="GO:0032259">
    <property type="term" value="P:methylation"/>
    <property type="evidence" value="ECO:0007669"/>
    <property type="project" value="UniProtKB-KW"/>
</dbReference>
<comment type="catalytic activity">
    <reaction evidence="6">
        <text>N,N-dimethylethanolamine phosphate + S-adenosyl-L-methionine = phosphocholine + S-adenosyl-L-homocysteine + H(+)</text>
        <dbReference type="Rhea" id="RHEA:25325"/>
        <dbReference type="ChEBI" id="CHEBI:15378"/>
        <dbReference type="ChEBI" id="CHEBI:57856"/>
        <dbReference type="ChEBI" id="CHEBI:58641"/>
        <dbReference type="ChEBI" id="CHEBI:59789"/>
        <dbReference type="ChEBI" id="CHEBI:295975"/>
        <dbReference type="EC" id="2.1.1.103"/>
    </reaction>
    <physiologicalReaction direction="left-to-right" evidence="6">
        <dbReference type="Rhea" id="RHEA:25326"/>
    </physiologicalReaction>
</comment>
<dbReference type="RefSeq" id="XP_013335200.1">
    <property type="nucleotide sequence ID" value="XM_013479746.1"/>
</dbReference>
<feature type="domain" description="Methyltransferase type 11" evidence="8">
    <location>
        <begin position="70"/>
        <end position="167"/>
    </location>
</feature>
<keyword evidence="4 9" id="KW-0808">Transferase</keyword>
<proteinExistence type="predicted"/>
<dbReference type="CDD" id="cd02440">
    <property type="entry name" value="AdoMet_MTases"/>
    <property type="match status" value="1"/>
</dbReference>
<keyword evidence="10" id="KW-1185">Reference proteome</keyword>
<dbReference type="GO" id="GO:0000234">
    <property type="term" value="F:phosphoethanolamine N-methyltransferase activity"/>
    <property type="evidence" value="ECO:0007669"/>
    <property type="project" value="UniProtKB-EC"/>
</dbReference>
<keyword evidence="3 9" id="KW-0489">Methyltransferase</keyword>
<evidence type="ECO:0000256" key="3">
    <source>
        <dbReference type="ARBA" id="ARBA00022603"/>
    </source>
</evidence>
<gene>
    <name evidence="9" type="ORF">EMWEY_00051720</name>
</gene>
<dbReference type="PANTHER" id="PTHR44307">
    <property type="entry name" value="PHOSPHOETHANOLAMINE METHYLTRANSFERASE"/>
    <property type="match status" value="1"/>
</dbReference>
<dbReference type="InterPro" id="IPR013216">
    <property type="entry name" value="Methyltransf_11"/>
</dbReference>
<organism evidence="9 10">
    <name type="scientific">Eimeria maxima</name>
    <name type="common">Coccidian parasite</name>
    <dbReference type="NCBI Taxonomy" id="5804"/>
    <lineage>
        <taxon>Eukaryota</taxon>
        <taxon>Sar</taxon>
        <taxon>Alveolata</taxon>
        <taxon>Apicomplexa</taxon>
        <taxon>Conoidasida</taxon>
        <taxon>Coccidia</taxon>
        <taxon>Eucoccidiorida</taxon>
        <taxon>Eimeriorina</taxon>
        <taxon>Eimeriidae</taxon>
        <taxon>Eimeria</taxon>
    </lineage>
</organism>
<dbReference type="PANTHER" id="PTHR44307:SF2">
    <property type="entry name" value="PHOSPHOETHANOLAMINE METHYLTRANSFERASE ISOFORM X1"/>
    <property type="match status" value="1"/>
</dbReference>
<name>U6M2X6_EIMMA</name>
<evidence type="ECO:0000256" key="7">
    <source>
        <dbReference type="ARBA" id="ARBA00047841"/>
    </source>
</evidence>
<evidence type="ECO:0000256" key="4">
    <source>
        <dbReference type="ARBA" id="ARBA00022679"/>
    </source>
</evidence>
<evidence type="ECO:0000256" key="5">
    <source>
        <dbReference type="ARBA" id="ARBA00035674"/>
    </source>
</evidence>
<dbReference type="Proteomes" id="UP000030763">
    <property type="component" value="Unassembled WGS sequence"/>
</dbReference>
<comment type="catalytic activity">
    <reaction evidence="7">
        <text>N-methylethanolamine phosphate + S-adenosyl-L-methionine = N,N-dimethylethanolamine phosphate + S-adenosyl-L-homocysteine + H(+)</text>
        <dbReference type="Rhea" id="RHEA:25321"/>
        <dbReference type="ChEBI" id="CHEBI:15378"/>
        <dbReference type="ChEBI" id="CHEBI:57781"/>
        <dbReference type="ChEBI" id="CHEBI:57856"/>
        <dbReference type="ChEBI" id="CHEBI:58641"/>
        <dbReference type="ChEBI" id="CHEBI:59789"/>
        <dbReference type="EC" id="2.1.1.103"/>
    </reaction>
    <physiologicalReaction direction="left-to-right" evidence="7">
        <dbReference type="Rhea" id="RHEA:25322"/>
    </physiologicalReaction>
</comment>
<evidence type="ECO:0000313" key="10">
    <source>
        <dbReference type="Proteomes" id="UP000030763"/>
    </source>
</evidence>
<comment type="pathway">
    <text evidence="2">Lipid metabolism.</text>
</comment>
<dbReference type="AlphaFoldDB" id="U6M2X6"/>
<sequence>MAALNCVYSSPENSEEIKKRQEALDSHQYSKNGILRYEFVFGRGYVSSGGGDTTAEILDEISLPKSGKAIDVGCGIGGSTAALADRFGASVLGVDLSSNMISIAETRYQQRPDLKFLVADALHIPIEPNSLDLVYSRDTVLHFDVHEKKILFSKAFQWLKPGGQLVITDYCCGPKEKWNKEFKNYLLDRGYKLVQLEVYKQLLEDAGFEVVKAVNHTERWLKALDAESRRLEEQKEEFMHLFTQKDFQDLRDGWQSKKERAAKGLQFWGLFVAVKPLGNMDKKDN</sequence>
<comment type="pathway">
    <text evidence="1">Phospholipid metabolism; phosphatidylcholine biosynthesis.</text>
</comment>
<dbReference type="Gene3D" id="3.40.50.150">
    <property type="entry name" value="Vaccinia Virus protein VP39"/>
    <property type="match status" value="1"/>
</dbReference>
<dbReference type="GeneID" id="25339158"/>
<dbReference type="InterPro" id="IPR029063">
    <property type="entry name" value="SAM-dependent_MTases_sf"/>
</dbReference>
<dbReference type="EMBL" id="HG719720">
    <property type="protein sequence ID" value="CDJ58552.1"/>
    <property type="molecule type" value="Genomic_DNA"/>
</dbReference>
<evidence type="ECO:0000256" key="2">
    <source>
        <dbReference type="ARBA" id="ARBA00005189"/>
    </source>
</evidence>
<dbReference type="OMA" id="WTRKIKD"/>